<keyword evidence="2" id="KW-1185">Reference proteome</keyword>
<accession>A0ABV4Y4A9</accession>
<reference evidence="1 2" key="1">
    <citation type="submission" date="2024-09" db="EMBL/GenBank/DDBJ databases">
        <title>Floridaenema gen nov. (Aerosakkonemataceae, Aerosakkonematales ord. nov., Cyanobacteria) from benthic tropical and subtropical fresh waters, with the description of four new species.</title>
        <authorList>
            <person name="Moretto J.A."/>
            <person name="Berthold D.E."/>
            <person name="Lefler F.W."/>
            <person name="Huang I.-S."/>
            <person name="Laughinghouse H. IV."/>
        </authorList>
    </citation>
    <scope>NUCLEOTIDE SEQUENCE [LARGE SCALE GENOMIC DNA]</scope>
    <source>
        <strain evidence="1 2">BLCC-F50</strain>
    </source>
</reference>
<evidence type="ECO:0000313" key="1">
    <source>
        <dbReference type="EMBL" id="MFB2898747.1"/>
    </source>
</evidence>
<protein>
    <submittedName>
        <fullName evidence="1">Uncharacterized protein</fullName>
    </submittedName>
</protein>
<dbReference type="Proteomes" id="UP001576784">
    <property type="component" value="Unassembled WGS sequence"/>
</dbReference>
<proteinExistence type="predicted"/>
<organism evidence="1 2">
    <name type="scientific">Floridaenema flaviceps BLCC-F50</name>
    <dbReference type="NCBI Taxonomy" id="3153642"/>
    <lineage>
        <taxon>Bacteria</taxon>
        <taxon>Bacillati</taxon>
        <taxon>Cyanobacteriota</taxon>
        <taxon>Cyanophyceae</taxon>
        <taxon>Oscillatoriophycideae</taxon>
        <taxon>Aerosakkonematales</taxon>
        <taxon>Aerosakkonemataceae</taxon>
        <taxon>Floridanema</taxon>
        <taxon>Floridanema flaviceps</taxon>
    </lineage>
</organism>
<evidence type="ECO:0000313" key="2">
    <source>
        <dbReference type="Proteomes" id="UP001576784"/>
    </source>
</evidence>
<dbReference type="EMBL" id="JBHFNR010000304">
    <property type="protein sequence ID" value="MFB2898747.1"/>
    <property type="molecule type" value="Genomic_DNA"/>
</dbReference>
<gene>
    <name evidence="1" type="ORF">ACE1CI_38025</name>
</gene>
<name>A0ABV4Y4A9_9CYAN</name>
<dbReference type="RefSeq" id="WP_413268340.1">
    <property type="nucleotide sequence ID" value="NZ_JBHFNR010000304.1"/>
</dbReference>
<comment type="caution">
    <text evidence="1">The sequence shown here is derived from an EMBL/GenBank/DDBJ whole genome shotgun (WGS) entry which is preliminary data.</text>
</comment>
<sequence length="96" mass="10224">MADGKIVFLESGNSKAGLQHILENHAADFFNKGISSEQIPDAIITAVTQGTIVGYLGTGNKPRPIYQVYFQGTSQYIAVTVSENGFIVGANPTSFT</sequence>